<feature type="transmembrane region" description="Helical" evidence="5">
    <location>
        <begin position="175"/>
        <end position="199"/>
    </location>
</feature>
<dbReference type="InterPro" id="IPR004695">
    <property type="entry name" value="SLAC1/Mae1/Ssu1/TehA"/>
</dbReference>
<dbReference type="CDD" id="cd09322">
    <property type="entry name" value="TDT_TehA_like"/>
    <property type="match status" value="1"/>
</dbReference>
<dbReference type="AlphaFoldDB" id="X5MG31"/>
<evidence type="ECO:0000256" key="3">
    <source>
        <dbReference type="ARBA" id="ARBA00022989"/>
    </source>
</evidence>
<dbReference type="Gene3D" id="1.50.10.150">
    <property type="entry name" value="Voltage-dependent anion channel"/>
    <property type="match status" value="1"/>
</dbReference>
<evidence type="ECO:0000256" key="1">
    <source>
        <dbReference type="ARBA" id="ARBA00004141"/>
    </source>
</evidence>
<keyword evidence="2 5" id="KW-0812">Transmembrane</keyword>
<dbReference type="InterPro" id="IPR038665">
    <property type="entry name" value="Voltage-dep_anion_channel_sf"/>
</dbReference>
<feature type="transmembrane region" description="Helical" evidence="5">
    <location>
        <begin position="92"/>
        <end position="110"/>
    </location>
</feature>
<reference evidence="6 7" key="1">
    <citation type="journal article" date="2014" name="Front. Genet.">
        <title>Genome and metabolic network of "Candidatus Phaeomarinobacter ectocarpi" Ec32, a new candidate genus of Alphaproteobacteria frequently associated with brown algae.</title>
        <authorList>
            <person name="Dittami S.M."/>
            <person name="Barbeyron T."/>
            <person name="Boyen C."/>
            <person name="Cambefort J."/>
            <person name="Collet G."/>
            <person name="Delage L."/>
            <person name="Gobet A."/>
            <person name="Groisillier A."/>
            <person name="Leblanc C."/>
            <person name="Michel G."/>
            <person name="Scornet D."/>
            <person name="Siegel A."/>
            <person name="Tapia J.E."/>
            <person name="Tonon T."/>
        </authorList>
    </citation>
    <scope>NUCLEOTIDE SEQUENCE [LARGE SCALE GENOMIC DNA]</scope>
    <source>
        <strain evidence="6 7">Ec32</strain>
    </source>
</reference>
<keyword evidence="7" id="KW-1185">Reference proteome</keyword>
<dbReference type="GO" id="GO:0046583">
    <property type="term" value="F:monoatomic cation efflux transmembrane transporter activity"/>
    <property type="evidence" value="ECO:0007669"/>
    <property type="project" value="TreeGrafter"/>
</dbReference>
<feature type="transmembrane region" description="Helical" evidence="5">
    <location>
        <begin position="211"/>
        <end position="233"/>
    </location>
</feature>
<feature type="transmembrane region" description="Helical" evidence="5">
    <location>
        <begin position="152"/>
        <end position="169"/>
    </location>
</feature>
<dbReference type="HOGENOM" id="CLU_044414_0_0_5"/>
<dbReference type="Pfam" id="PF03595">
    <property type="entry name" value="SLAC1"/>
    <property type="match status" value="1"/>
</dbReference>
<feature type="transmembrane region" description="Helical" evidence="5">
    <location>
        <begin position="268"/>
        <end position="292"/>
    </location>
</feature>
<dbReference type="PANTHER" id="PTHR37955">
    <property type="entry name" value="TELLURITE RESISTANCE PROTEIN TEHA"/>
    <property type="match status" value="1"/>
</dbReference>
<evidence type="ECO:0000256" key="4">
    <source>
        <dbReference type="ARBA" id="ARBA00023136"/>
    </source>
</evidence>
<sequence>MPADIKSRGTLPVRHGFSAMPAPLFGAALGLTGLSLAWQRAEGMGILSADGVSGVLLILAGMVSLLIFAGYGLKLARMPDAVRADMLHPARVTSLGAAPMTLMLLPAGVLSCLSQQTVGLGLVWLVGALAHLGLATWLITRWMRVRPKLSDVTPAWFVPLVGMAVAASAGGDLGYWALATGITLVGAIAWIALLPFVMWRLVAGPALPDELVPTICVLVAPPALVALGLGSLADSTSDTAMLAAAFFYVSCAFLVPVIVVIARRVKDITALGFTHGWWSATFPLAALASAGLQTQAMLPTAAHHAMATASLAMVTLVTATVGLASLRSIIQRP</sequence>
<evidence type="ECO:0000313" key="7">
    <source>
        <dbReference type="Proteomes" id="UP000032160"/>
    </source>
</evidence>
<keyword evidence="4 5" id="KW-0472">Membrane</keyword>
<feature type="transmembrane region" description="Helical" evidence="5">
    <location>
        <begin position="304"/>
        <end position="326"/>
    </location>
</feature>
<dbReference type="Proteomes" id="UP000032160">
    <property type="component" value="Chromosome I"/>
</dbReference>
<dbReference type="OrthoDB" id="958273at2"/>
<feature type="transmembrane region" description="Helical" evidence="5">
    <location>
        <begin position="21"/>
        <end position="39"/>
    </location>
</feature>
<evidence type="ECO:0000313" key="6">
    <source>
        <dbReference type="EMBL" id="CDO60344.1"/>
    </source>
</evidence>
<feature type="transmembrane region" description="Helical" evidence="5">
    <location>
        <begin position="122"/>
        <end position="140"/>
    </location>
</feature>
<evidence type="ECO:0000256" key="2">
    <source>
        <dbReference type="ARBA" id="ARBA00022692"/>
    </source>
</evidence>
<dbReference type="RefSeq" id="WP_043948422.1">
    <property type="nucleotide sequence ID" value="NZ_HG966617.1"/>
</dbReference>
<gene>
    <name evidence="6" type="ORF">BN1012_Phect2131</name>
</gene>
<dbReference type="EMBL" id="HG966617">
    <property type="protein sequence ID" value="CDO60344.1"/>
    <property type="molecule type" value="Genomic_DNA"/>
</dbReference>
<organism evidence="6 7">
    <name type="scientific">Candidatus Phaeomarinibacter ectocarpi</name>
    <dbReference type="NCBI Taxonomy" id="1458461"/>
    <lineage>
        <taxon>Bacteria</taxon>
        <taxon>Pseudomonadati</taxon>
        <taxon>Pseudomonadota</taxon>
        <taxon>Alphaproteobacteria</taxon>
        <taxon>Hyphomicrobiales</taxon>
        <taxon>Parvibaculaceae</taxon>
        <taxon>Candidatus Phaeomarinibacter</taxon>
    </lineage>
</organism>
<keyword evidence="3 5" id="KW-1133">Transmembrane helix</keyword>
<dbReference type="PANTHER" id="PTHR37955:SF1">
    <property type="entry name" value="DEP DOMAIN-CONTAINING PROTEIN"/>
    <property type="match status" value="1"/>
</dbReference>
<feature type="transmembrane region" description="Helical" evidence="5">
    <location>
        <begin position="51"/>
        <end position="71"/>
    </location>
</feature>
<name>X5MG31_9HYPH</name>
<protein>
    <submittedName>
        <fullName evidence="6">Tellurite-resistance/Dicarboxylate Transporter (TDT) family protein</fullName>
    </submittedName>
</protein>
<accession>X5MG31</accession>
<comment type="subcellular location">
    <subcellularLocation>
        <location evidence="1">Membrane</location>
        <topology evidence="1">Multi-pass membrane protein</topology>
    </subcellularLocation>
</comment>
<evidence type="ECO:0000256" key="5">
    <source>
        <dbReference type="SAM" id="Phobius"/>
    </source>
</evidence>
<proteinExistence type="predicted"/>
<dbReference type="GO" id="GO:0005886">
    <property type="term" value="C:plasma membrane"/>
    <property type="evidence" value="ECO:0007669"/>
    <property type="project" value="TreeGrafter"/>
</dbReference>
<dbReference type="KEGG" id="pect:BN1012_Phect2131"/>
<dbReference type="InterPro" id="IPR052951">
    <property type="entry name" value="Tellurite_res_ion_channel"/>
</dbReference>
<feature type="transmembrane region" description="Helical" evidence="5">
    <location>
        <begin position="239"/>
        <end position="261"/>
    </location>
</feature>